<dbReference type="GO" id="GO:0045892">
    <property type="term" value="P:negative regulation of DNA-templated transcription"/>
    <property type="evidence" value="ECO:0007669"/>
    <property type="project" value="TreeGrafter"/>
</dbReference>
<name>A0A1E3T2F2_9MYCO</name>
<dbReference type="SMART" id="SM00346">
    <property type="entry name" value="HTH_ICLR"/>
    <property type="match status" value="1"/>
</dbReference>
<dbReference type="InterPro" id="IPR005471">
    <property type="entry name" value="Tscrpt_reg_IclR_N"/>
</dbReference>
<dbReference type="Gene3D" id="1.10.10.10">
    <property type="entry name" value="Winged helix-like DNA-binding domain superfamily/Winged helix DNA-binding domain"/>
    <property type="match status" value="1"/>
</dbReference>
<evidence type="ECO:0000313" key="6">
    <source>
        <dbReference type="EMBL" id="ODR07968.1"/>
    </source>
</evidence>
<proteinExistence type="predicted"/>
<evidence type="ECO:0000259" key="5">
    <source>
        <dbReference type="PROSITE" id="PS51078"/>
    </source>
</evidence>
<feature type="domain" description="IclR-ED" evidence="5">
    <location>
        <begin position="78"/>
        <end position="261"/>
    </location>
</feature>
<keyword evidence="3" id="KW-0804">Transcription</keyword>
<comment type="caution">
    <text evidence="6">The sequence shown here is derived from an EMBL/GenBank/DDBJ whole genome shotgun (WGS) entry which is preliminary data.</text>
</comment>
<feature type="domain" description="HTH iclR-type" evidence="4">
    <location>
        <begin position="15"/>
        <end position="77"/>
    </location>
</feature>
<evidence type="ECO:0000259" key="4">
    <source>
        <dbReference type="PROSITE" id="PS51077"/>
    </source>
</evidence>
<dbReference type="InterPro" id="IPR050707">
    <property type="entry name" value="HTH_MetabolicPath_Reg"/>
</dbReference>
<organism evidence="6 7">
    <name type="scientific">Mycobacterium sherrisii</name>
    <dbReference type="NCBI Taxonomy" id="243061"/>
    <lineage>
        <taxon>Bacteria</taxon>
        <taxon>Bacillati</taxon>
        <taxon>Actinomycetota</taxon>
        <taxon>Actinomycetes</taxon>
        <taxon>Mycobacteriales</taxon>
        <taxon>Mycobacteriaceae</taxon>
        <taxon>Mycobacterium</taxon>
        <taxon>Mycobacterium simiae complex</taxon>
    </lineage>
</organism>
<dbReference type="InterPro" id="IPR029016">
    <property type="entry name" value="GAF-like_dom_sf"/>
</dbReference>
<dbReference type="STRING" id="243061.AWC25_07785"/>
<dbReference type="PROSITE" id="PS51077">
    <property type="entry name" value="HTH_ICLR"/>
    <property type="match status" value="1"/>
</dbReference>
<dbReference type="PROSITE" id="PS51078">
    <property type="entry name" value="ICLR_ED"/>
    <property type="match status" value="1"/>
</dbReference>
<keyword evidence="1" id="KW-0805">Transcription regulation</keyword>
<accession>A0A1E3T2F2</accession>
<dbReference type="SUPFAM" id="SSF46785">
    <property type="entry name" value="Winged helix' DNA-binding domain"/>
    <property type="match status" value="1"/>
</dbReference>
<dbReference type="Pfam" id="PF09339">
    <property type="entry name" value="HTH_IclR"/>
    <property type="match status" value="1"/>
</dbReference>
<dbReference type="InterPro" id="IPR036388">
    <property type="entry name" value="WH-like_DNA-bd_sf"/>
</dbReference>
<dbReference type="SUPFAM" id="SSF55781">
    <property type="entry name" value="GAF domain-like"/>
    <property type="match status" value="1"/>
</dbReference>
<evidence type="ECO:0000313" key="7">
    <source>
        <dbReference type="Proteomes" id="UP000094224"/>
    </source>
</evidence>
<protein>
    <submittedName>
        <fullName evidence="6">IclR family transcriptional regulator</fullName>
    </submittedName>
</protein>
<dbReference type="Pfam" id="PF01614">
    <property type="entry name" value="IclR_C"/>
    <property type="match status" value="1"/>
</dbReference>
<dbReference type="EMBL" id="MIHC01000010">
    <property type="protein sequence ID" value="ODR07968.1"/>
    <property type="molecule type" value="Genomic_DNA"/>
</dbReference>
<dbReference type="InterPro" id="IPR014757">
    <property type="entry name" value="Tscrpt_reg_IclR_C"/>
</dbReference>
<reference evidence="7" key="1">
    <citation type="submission" date="2016-09" db="EMBL/GenBank/DDBJ databases">
        <authorList>
            <person name="Greninger A.L."/>
            <person name="Jerome K.R."/>
            <person name="Mcnair B."/>
            <person name="Wallis C."/>
            <person name="Fang F."/>
        </authorList>
    </citation>
    <scope>NUCLEOTIDE SEQUENCE [LARGE SCALE GENOMIC DNA]</scope>
    <source>
        <strain evidence="7">BC1_M4</strain>
    </source>
</reference>
<gene>
    <name evidence="6" type="ORF">BHQ21_07875</name>
</gene>
<dbReference type="Proteomes" id="UP000094224">
    <property type="component" value="Unassembled WGS sequence"/>
</dbReference>
<dbReference type="PANTHER" id="PTHR30136">
    <property type="entry name" value="HELIX-TURN-HELIX TRANSCRIPTIONAL REGULATOR, ICLR FAMILY"/>
    <property type="match status" value="1"/>
</dbReference>
<keyword evidence="7" id="KW-1185">Reference proteome</keyword>
<dbReference type="AlphaFoldDB" id="A0A1E3T2F2"/>
<evidence type="ECO:0000256" key="2">
    <source>
        <dbReference type="ARBA" id="ARBA00023125"/>
    </source>
</evidence>
<dbReference type="RefSeq" id="WP_069399736.1">
    <property type="nucleotide sequence ID" value="NZ_JAYWKZ010000024.1"/>
</dbReference>
<dbReference type="Gene3D" id="3.30.450.40">
    <property type="match status" value="1"/>
</dbReference>
<dbReference type="GO" id="GO:0003700">
    <property type="term" value="F:DNA-binding transcription factor activity"/>
    <property type="evidence" value="ECO:0007669"/>
    <property type="project" value="TreeGrafter"/>
</dbReference>
<sequence>MGDIHSIDEAALTGDTPTLRLFSLLELIATKNQLFTLQGLVELTGTPKPTLHRMLQQLEGAGLLIRENNGRHYAVGARLRRMAETLLLNDSHHGARHFVLRNLVEELGESCNLTALSGDEILYVDRVETLEPLRFTLQPGSRVPVHCSASGKMILSQLAPVQRRRLLEAAPLKQYTPNTITDVDQIEEQLKQVRRDGYAIDDQEFLPGLVCAAVLVPSPSGISNLGIAVQAPVMRLTPDKALRVLPALRRAAEAIGQIEGEAAGESSRASS</sequence>
<keyword evidence="2" id="KW-0238">DNA-binding</keyword>
<dbReference type="PANTHER" id="PTHR30136:SF24">
    <property type="entry name" value="HTH-TYPE TRANSCRIPTIONAL REPRESSOR ALLR"/>
    <property type="match status" value="1"/>
</dbReference>
<dbReference type="GO" id="GO:0003677">
    <property type="term" value="F:DNA binding"/>
    <property type="evidence" value="ECO:0007669"/>
    <property type="project" value="UniProtKB-KW"/>
</dbReference>
<dbReference type="InterPro" id="IPR036390">
    <property type="entry name" value="WH_DNA-bd_sf"/>
</dbReference>
<evidence type="ECO:0000256" key="1">
    <source>
        <dbReference type="ARBA" id="ARBA00023015"/>
    </source>
</evidence>
<evidence type="ECO:0000256" key="3">
    <source>
        <dbReference type="ARBA" id="ARBA00023163"/>
    </source>
</evidence>